<dbReference type="Pfam" id="PF12895">
    <property type="entry name" value="ANAPC3"/>
    <property type="match status" value="1"/>
</dbReference>
<dbReference type="FunFam" id="3.30.1430.10:FF:000001">
    <property type="entry name" value="60S ribosomal protein L3"/>
    <property type="match status" value="1"/>
</dbReference>
<feature type="region of interest" description="Disordered" evidence="16">
    <location>
        <begin position="409"/>
        <end position="843"/>
    </location>
</feature>
<feature type="repeat" description="TPR" evidence="14">
    <location>
        <begin position="46"/>
        <end position="79"/>
    </location>
</feature>
<evidence type="ECO:0000256" key="15">
    <source>
        <dbReference type="RuleBase" id="RU003905"/>
    </source>
</evidence>
<evidence type="ECO:0000256" key="3">
    <source>
        <dbReference type="ARBA" id="ARBA00022491"/>
    </source>
</evidence>
<dbReference type="PROSITE" id="PS50005">
    <property type="entry name" value="TPR"/>
    <property type="match status" value="8"/>
</dbReference>
<dbReference type="Gene3D" id="1.25.40.10">
    <property type="entry name" value="Tetratricopeptide repeat domain"/>
    <property type="match status" value="2"/>
</dbReference>
<dbReference type="Proteomes" id="UP000030816">
    <property type="component" value="Unassembled WGS sequence"/>
</dbReference>
<dbReference type="STRING" id="1081103.A0A0B2X8A0"/>
<dbReference type="AlphaFoldDB" id="A0A0B2X8A0"/>
<dbReference type="InterPro" id="IPR045077">
    <property type="entry name" value="L3_arc_euk"/>
</dbReference>
<dbReference type="GO" id="GO:0003723">
    <property type="term" value="F:RNA binding"/>
    <property type="evidence" value="ECO:0007669"/>
    <property type="project" value="TreeGrafter"/>
</dbReference>
<evidence type="ECO:0000256" key="7">
    <source>
        <dbReference type="ARBA" id="ARBA00023015"/>
    </source>
</evidence>
<dbReference type="Pfam" id="PF00297">
    <property type="entry name" value="Ribosomal_L3"/>
    <property type="match status" value="1"/>
</dbReference>
<feature type="region of interest" description="Disordered" evidence="16">
    <location>
        <begin position="1"/>
        <end position="37"/>
    </location>
</feature>
<feature type="compositionally biased region" description="Low complexity" evidence="16">
    <location>
        <begin position="442"/>
        <end position="453"/>
    </location>
</feature>
<dbReference type="InterPro" id="IPR044892">
    <property type="entry name" value="Ribosomal_L3_dom_3_arc_sf"/>
</dbReference>
<comment type="subcellular location">
    <subcellularLocation>
        <location evidence="1">Nucleus</location>
    </subcellularLocation>
</comment>
<feature type="compositionally biased region" description="Low complexity" evidence="16">
    <location>
        <begin position="1"/>
        <end position="23"/>
    </location>
</feature>
<dbReference type="FunFam" id="4.10.960.10:FF:000001">
    <property type="entry name" value="60S ribosomal protein L3"/>
    <property type="match status" value="1"/>
</dbReference>
<evidence type="ECO:0000256" key="12">
    <source>
        <dbReference type="ARBA" id="ARBA00035354"/>
    </source>
</evidence>
<evidence type="ECO:0000256" key="8">
    <source>
        <dbReference type="ARBA" id="ARBA00023163"/>
    </source>
</evidence>
<keyword evidence="3" id="KW-0678">Repressor</keyword>
<dbReference type="FunFam" id="4.10.960.10:FF:000002">
    <property type="entry name" value="60S ribosomal protein L3"/>
    <property type="match status" value="1"/>
</dbReference>
<keyword evidence="9" id="KW-0539">Nucleus</keyword>
<evidence type="ECO:0000256" key="9">
    <source>
        <dbReference type="ARBA" id="ARBA00023242"/>
    </source>
</evidence>
<feature type="compositionally biased region" description="Basic and acidic residues" evidence="16">
    <location>
        <begin position="667"/>
        <end position="693"/>
    </location>
</feature>
<keyword evidence="18" id="KW-1185">Reference proteome</keyword>
<dbReference type="Gene3D" id="3.30.1430.10">
    <property type="match status" value="1"/>
</dbReference>
<feature type="repeat" description="TPR" evidence="14">
    <location>
        <begin position="296"/>
        <end position="329"/>
    </location>
</feature>
<evidence type="ECO:0000256" key="1">
    <source>
        <dbReference type="ARBA" id="ARBA00004123"/>
    </source>
</evidence>
<dbReference type="PANTHER" id="PTHR11363">
    <property type="entry name" value="60S RIBOSOMAL PROTEIN L3-RELATED"/>
    <property type="match status" value="1"/>
</dbReference>
<dbReference type="GO" id="GO:0005634">
    <property type="term" value="C:nucleus"/>
    <property type="evidence" value="ECO:0007669"/>
    <property type="project" value="UniProtKB-SubCell"/>
</dbReference>
<proteinExistence type="inferred from homology"/>
<dbReference type="FunFam" id="1.25.40.10:FF:000078">
    <property type="entry name" value="Transcriptional corepressor Cyc8"/>
    <property type="match status" value="1"/>
</dbReference>
<dbReference type="Pfam" id="PF13432">
    <property type="entry name" value="TPR_16"/>
    <property type="match status" value="1"/>
</dbReference>
<dbReference type="PANTHER" id="PTHR11363:SF5">
    <property type="entry name" value="LARGE RIBOSOMAL SUBUNIT PROTEIN UL3"/>
    <property type="match status" value="1"/>
</dbReference>
<feature type="compositionally biased region" description="Basic and acidic residues" evidence="16">
    <location>
        <begin position="703"/>
        <end position="731"/>
    </location>
</feature>
<dbReference type="Pfam" id="PF13181">
    <property type="entry name" value="TPR_8"/>
    <property type="match status" value="1"/>
</dbReference>
<dbReference type="InterPro" id="IPR009000">
    <property type="entry name" value="Transl_B-barrel_sf"/>
</dbReference>
<evidence type="ECO:0000256" key="5">
    <source>
        <dbReference type="ARBA" id="ARBA00022803"/>
    </source>
</evidence>
<dbReference type="SMART" id="SM00028">
    <property type="entry name" value="TPR"/>
    <property type="match status" value="9"/>
</dbReference>
<accession>A0A0B2X8A0</accession>
<keyword evidence="10 15" id="KW-0687">Ribonucleoprotein</keyword>
<dbReference type="InterPro" id="IPR019926">
    <property type="entry name" value="Ribosomal_uL3_CS"/>
</dbReference>
<keyword evidence="4" id="KW-0677">Repeat</keyword>
<evidence type="ECO:0000256" key="11">
    <source>
        <dbReference type="ARBA" id="ARBA00035243"/>
    </source>
</evidence>
<feature type="compositionally biased region" description="Polar residues" evidence="16">
    <location>
        <begin position="747"/>
        <end position="777"/>
    </location>
</feature>
<dbReference type="GeneID" id="63735459"/>
<feature type="compositionally biased region" description="Low complexity" evidence="16">
    <location>
        <begin position="503"/>
        <end position="513"/>
    </location>
</feature>
<feature type="compositionally biased region" description="Acidic residues" evidence="16">
    <location>
        <begin position="808"/>
        <end position="817"/>
    </location>
</feature>
<dbReference type="RefSeq" id="XP_040683068.1">
    <property type="nucleotide sequence ID" value="XM_040819803.1"/>
</dbReference>
<feature type="compositionally biased region" description="Polar residues" evidence="16">
    <location>
        <begin position="824"/>
        <end position="843"/>
    </location>
</feature>
<feature type="repeat" description="TPR" evidence="14">
    <location>
        <begin position="150"/>
        <end position="183"/>
    </location>
</feature>
<dbReference type="Gene3D" id="4.10.960.10">
    <property type="entry name" value="Ribosomal protein L3, domain 3"/>
    <property type="match status" value="1"/>
</dbReference>
<feature type="compositionally biased region" description="Pro residues" evidence="16">
    <location>
        <begin position="633"/>
        <end position="647"/>
    </location>
</feature>
<evidence type="ECO:0000256" key="10">
    <source>
        <dbReference type="ARBA" id="ARBA00023274"/>
    </source>
</evidence>
<evidence type="ECO:0000256" key="6">
    <source>
        <dbReference type="ARBA" id="ARBA00022980"/>
    </source>
</evidence>
<keyword evidence="7" id="KW-0805">Transcription regulation</keyword>
<dbReference type="EMBL" id="AZHE01000001">
    <property type="protein sequence ID" value="KHO02003.1"/>
    <property type="molecule type" value="Genomic_DNA"/>
</dbReference>
<dbReference type="InterPro" id="IPR019734">
    <property type="entry name" value="TPR_rpt"/>
</dbReference>
<comment type="similarity">
    <text evidence="13">Belongs to the CYC8/SSN6 family.</text>
</comment>
<feature type="repeat" description="TPR" evidence="14">
    <location>
        <begin position="224"/>
        <end position="257"/>
    </location>
</feature>
<feature type="compositionally biased region" description="Pro residues" evidence="16">
    <location>
        <begin position="493"/>
        <end position="502"/>
    </location>
</feature>
<dbReference type="FunFam" id="2.40.30.10:FF:000079">
    <property type="entry name" value="60S ribosomal protein L3"/>
    <property type="match status" value="1"/>
</dbReference>
<name>A0A0B2X8A0_METAS</name>
<dbReference type="HOGENOM" id="CLU_006762_0_0_1"/>
<dbReference type="GO" id="GO:0006412">
    <property type="term" value="P:translation"/>
    <property type="evidence" value="ECO:0007669"/>
    <property type="project" value="InterPro"/>
</dbReference>
<feature type="repeat" description="TPR" evidence="14">
    <location>
        <begin position="114"/>
        <end position="147"/>
    </location>
</feature>
<dbReference type="Gene3D" id="2.40.30.10">
    <property type="entry name" value="Translation factors"/>
    <property type="match status" value="1"/>
</dbReference>
<keyword evidence="6 15" id="KW-0689">Ribosomal protein</keyword>
<feature type="repeat" description="TPR" evidence="14">
    <location>
        <begin position="80"/>
        <end position="113"/>
    </location>
</feature>
<feature type="repeat" description="TPR" evidence="14">
    <location>
        <begin position="187"/>
        <end position="220"/>
    </location>
</feature>
<dbReference type="GO" id="GO:0017053">
    <property type="term" value="C:transcription repressor complex"/>
    <property type="evidence" value="ECO:0007669"/>
    <property type="project" value="UniProtKB-ARBA"/>
</dbReference>
<evidence type="ECO:0000256" key="4">
    <source>
        <dbReference type="ARBA" id="ARBA00022737"/>
    </source>
</evidence>
<dbReference type="FunFam" id="2.40.30.10:FF:000351">
    <property type="entry name" value="Ribosomal protein L3"/>
    <property type="match status" value="1"/>
</dbReference>
<dbReference type="OrthoDB" id="418911at2759"/>
<protein>
    <recommendedName>
        <fullName evidence="11">Large ribosomal subunit protein uL3</fullName>
    </recommendedName>
    <alternativeName>
        <fullName evidence="12">60S ribosomal protein L3</fullName>
    </alternativeName>
</protein>
<feature type="compositionally biased region" description="Low complexity" evidence="16">
    <location>
        <begin position="575"/>
        <end position="593"/>
    </location>
</feature>
<dbReference type="SUPFAM" id="SSF50447">
    <property type="entry name" value="Translation proteins"/>
    <property type="match status" value="1"/>
</dbReference>
<dbReference type="SUPFAM" id="SSF48452">
    <property type="entry name" value="TPR-like"/>
    <property type="match status" value="2"/>
</dbReference>
<keyword evidence="8" id="KW-0804">Transcription</keyword>
<dbReference type="GO" id="GO:0003735">
    <property type="term" value="F:structural constituent of ribosome"/>
    <property type="evidence" value="ECO:0007669"/>
    <property type="project" value="InterPro"/>
</dbReference>
<evidence type="ECO:0000256" key="2">
    <source>
        <dbReference type="ARBA" id="ARBA00006540"/>
    </source>
</evidence>
<comment type="similarity">
    <text evidence="2 15">Belongs to the universal ribosomal protein uL3 family.</text>
</comment>
<reference evidence="17 18" key="1">
    <citation type="journal article" date="2014" name="Proc. Natl. Acad. Sci. U.S.A.">
        <title>Trajectory and genomic determinants of fungal-pathogen speciation and host adaptation.</title>
        <authorList>
            <person name="Hu X."/>
            <person name="Xiao G."/>
            <person name="Zheng P."/>
            <person name="Shang Y."/>
            <person name="Su Y."/>
            <person name="Zhang X."/>
            <person name="Liu X."/>
            <person name="Zhan S."/>
            <person name="St Leger R.J."/>
            <person name="Wang C."/>
        </authorList>
    </citation>
    <scope>NUCLEOTIDE SEQUENCE [LARGE SCALE GENOMIC DNA]</scope>
    <source>
        <strain evidence="17 18">ARSEF 1941</strain>
    </source>
</reference>
<dbReference type="PROSITE" id="PS50293">
    <property type="entry name" value="TPR_REGION"/>
    <property type="match status" value="1"/>
</dbReference>
<feature type="compositionally biased region" description="Pro residues" evidence="16">
    <location>
        <begin position="543"/>
        <end position="553"/>
    </location>
</feature>
<feature type="compositionally biased region" description="Low complexity" evidence="16">
    <location>
        <begin position="528"/>
        <end position="542"/>
    </location>
</feature>
<organism evidence="17 18">
    <name type="scientific">Metarhizium album (strain ARSEF 1941)</name>
    <dbReference type="NCBI Taxonomy" id="1081103"/>
    <lineage>
        <taxon>Eukaryota</taxon>
        <taxon>Fungi</taxon>
        <taxon>Dikarya</taxon>
        <taxon>Ascomycota</taxon>
        <taxon>Pezizomycotina</taxon>
        <taxon>Sordariomycetes</taxon>
        <taxon>Hypocreomycetidae</taxon>
        <taxon>Hypocreales</taxon>
        <taxon>Clavicipitaceae</taxon>
        <taxon>Metarhizium</taxon>
    </lineage>
</organism>
<dbReference type="GO" id="GO:0022625">
    <property type="term" value="C:cytosolic large ribosomal subunit"/>
    <property type="evidence" value="ECO:0007669"/>
    <property type="project" value="TreeGrafter"/>
</dbReference>
<dbReference type="PROSITE" id="PS00474">
    <property type="entry name" value="RIBOSOMAL_L3"/>
    <property type="match status" value="1"/>
</dbReference>
<dbReference type="InterPro" id="IPR011990">
    <property type="entry name" value="TPR-like_helical_dom_sf"/>
</dbReference>
<evidence type="ECO:0000256" key="14">
    <source>
        <dbReference type="PROSITE-ProRule" id="PRU00339"/>
    </source>
</evidence>
<sequence length="1253" mass="138843">MANHHPSPTMMQLQQQQQQHQAPVAPPQSVPPGHFAPSHQIAAMNEAVWLQIGSFSELLRVPDEAMHAYERALQANPNSTAAMNAIGMLLKGREAFDKALEFFRAIVQLEQNNGEAWGNLGHCYLMTENLQKAYDAYQQALVNLRDPKDPMLWYGIGILYDRYGSFEYAEEAFSQVMQIQPDFEKANEIYFRLGIIYKQQSKFNQSLECFKYIVNSPPGPLTQEDIWFQIGHVHEQQKDFENAKAAYLRVLEHSPNHAKVLQQLGWLHHQHSSAYETQDRAIQYLEKSVSADNQDAQSWYLLGRCYMAQQKYPKAYEAYQQAVYRDGKNPTFWCSIGVLYYQINQYRDALDAYSRAIRLNPYISEVWYDLGTLYESCNNQIADALDAYQRAAELDPGNPHIKARLQLLRSGGSNGSGQAPAPQPADVHPQAYQAAGPSGPVGPQWGGSAQQPPAGGPPPAPAGAGDNWAGRLSNVNPPPQPPNPYDNRGEPFRGPPPPPQRQPSPQQEQQMRQAGYSEPRGAPPPGPSRRGPSPAPAGHQYGQPPPPPPPSQGPNPSDRRVTNPNWGGPPPSSAGPPSNSANGGNGPSNGAASFRPTSSPRGDVRPHDNRMPSPKSAYPQHPAASSYPHHPEGPPPSASENGPPPGAGPDTAVQRPDDRPPSVGPKRMREWEEESVAKKQANEENRARLDDMRHRRPSTPPRDAYRRNSNEARRSDEQRRPDEPKKEESRSQSESYHPSEAAHHPQNHSISSNQLPPMQSGNMPPSGPQDKTQSGPTSKEERPAPEQAPPAVASISAESERAARKMDVDEDYDDNPEEDKKTGILSNGSGPTSGSGDAKTTSPARAGFINFFTDPNHTQPAKMSHRKFEAPRHGSLAFLPRKRAARHRGKVKSFPKDDPKKPVHLTAAMGYKAGMTTIVRDLDRPGAKANKKEVVEAVTVVDTPPMIVVGLVGYIETPRGLRSLTTVWAEHLSDEIKRRFYKNWYKSKKKAFTKYAKKHSESSGASIARELERIKKYCTVVRVLAHTQIRKTPLKQKKAHLMEIQINGGSVADKVSFGQDLFEKPVSIDSIFEQDEMIDVIAVTKGHGFNGVTARWGTKKLPRKTHKGLRKVACIGAWHPSHVQWTVARAGQMGYHHRTSVNHKVYRIGKGDADDSASTEVDVTKKKITPLGGFVRYGEVNNDFVMLKGSVPGVKKRVMTLRKSMFTHTSRRALEKISLKWIDTSSEFGHGAFQTPAEKKQYQGTLKKDLATA</sequence>
<feature type="repeat" description="TPR" evidence="14">
    <location>
        <begin position="330"/>
        <end position="363"/>
    </location>
</feature>
<gene>
    <name evidence="17" type="ORF">MAM_01004</name>
</gene>
<dbReference type="InterPro" id="IPR000597">
    <property type="entry name" value="Ribosomal_uL3"/>
</dbReference>
<dbReference type="FunFam" id="1.25.40.10:FF:000403">
    <property type="entry name" value="General transcriptional repressor, putative"/>
    <property type="match status" value="1"/>
</dbReference>
<evidence type="ECO:0000256" key="16">
    <source>
        <dbReference type="SAM" id="MobiDB-lite"/>
    </source>
</evidence>
<evidence type="ECO:0000256" key="13">
    <source>
        <dbReference type="ARBA" id="ARBA00061082"/>
    </source>
</evidence>
<comment type="caution">
    <text evidence="17">The sequence shown here is derived from an EMBL/GenBank/DDBJ whole genome shotgun (WGS) entry which is preliminary data.</text>
</comment>
<keyword evidence="5 14" id="KW-0802">TPR repeat</keyword>
<feature type="compositionally biased region" description="Basic and acidic residues" evidence="16">
    <location>
        <begin position="798"/>
        <end position="807"/>
    </location>
</feature>
<evidence type="ECO:0000313" key="18">
    <source>
        <dbReference type="Proteomes" id="UP000030816"/>
    </source>
</evidence>
<evidence type="ECO:0000313" key="17">
    <source>
        <dbReference type="EMBL" id="KHO02003.1"/>
    </source>
</evidence>